<keyword evidence="1" id="KW-0472">Membrane</keyword>
<dbReference type="InterPro" id="IPR013229">
    <property type="entry name" value="PEGA"/>
</dbReference>
<keyword evidence="1" id="KW-0812">Transmembrane</keyword>
<reference evidence="3 4" key="1">
    <citation type="submission" date="2017-09" db="EMBL/GenBank/DDBJ databases">
        <title>Depth-based differentiation of microbial function through sediment-hosted aquifers and enrichment of novel symbionts in the deep terrestrial subsurface.</title>
        <authorList>
            <person name="Probst A.J."/>
            <person name="Ladd B."/>
            <person name="Jarett J.K."/>
            <person name="Geller-Mcgrath D.E."/>
            <person name="Sieber C.M."/>
            <person name="Emerson J.B."/>
            <person name="Anantharaman K."/>
            <person name="Thomas B.C."/>
            <person name="Malmstrom R."/>
            <person name="Stieglmeier M."/>
            <person name="Klingl A."/>
            <person name="Woyke T."/>
            <person name="Ryan C.M."/>
            <person name="Banfield J.F."/>
        </authorList>
    </citation>
    <scope>NUCLEOTIDE SEQUENCE [LARGE SCALE GENOMIC DNA]</scope>
    <source>
        <strain evidence="3">CG11_big_fil_rev_8_21_14_0_20_44_10</strain>
    </source>
</reference>
<comment type="caution">
    <text evidence="3">The sequence shown here is derived from an EMBL/GenBank/DDBJ whole genome shotgun (WGS) entry which is preliminary data.</text>
</comment>
<accession>A0A2H0KQ01</accession>
<gene>
    <name evidence="3" type="ORF">COV85_03445</name>
</gene>
<dbReference type="EMBL" id="PCVN01000087">
    <property type="protein sequence ID" value="PIQ74197.1"/>
    <property type="molecule type" value="Genomic_DNA"/>
</dbReference>
<dbReference type="SUPFAM" id="SSF82171">
    <property type="entry name" value="DPP6 N-terminal domain-like"/>
    <property type="match status" value="1"/>
</dbReference>
<evidence type="ECO:0000313" key="3">
    <source>
        <dbReference type="EMBL" id="PIQ74197.1"/>
    </source>
</evidence>
<feature type="domain" description="PEGA" evidence="2">
    <location>
        <begin position="48"/>
        <end position="105"/>
    </location>
</feature>
<dbReference type="Proteomes" id="UP000231550">
    <property type="component" value="Unassembled WGS sequence"/>
</dbReference>
<evidence type="ECO:0000256" key="1">
    <source>
        <dbReference type="SAM" id="Phobius"/>
    </source>
</evidence>
<dbReference type="AlphaFoldDB" id="A0A2H0KQ01"/>
<evidence type="ECO:0000259" key="2">
    <source>
        <dbReference type="Pfam" id="PF08308"/>
    </source>
</evidence>
<proteinExistence type="predicted"/>
<keyword evidence="1" id="KW-1133">Transmembrane helix</keyword>
<evidence type="ECO:0000313" key="4">
    <source>
        <dbReference type="Proteomes" id="UP000231550"/>
    </source>
</evidence>
<name>A0A2H0KQ01_9BACT</name>
<dbReference type="Pfam" id="PF08308">
    <property type="entry name" value="PEGA"/>
    <property type="match status" value="1"/>
</dbReference>
<protein>
    <recommendedName>
        <fullName evidence="2">PEGA domain-containing protein</fullName>
    </recommendedName>
</protein>
<organism evidence="3 4">
    <name type="scientific">Candidatus Portnoybacteria bacterium CG11_big_fil_rev_8_21_14_0_20_44_10</name>
    <dbReference type="NCBI Taxonomy" id="1974818"/>
    <lineage>
        <taxon>Bacteria</taxon>
        <taxon>Candidatus Portnoyibacteriota</taxon>
    </lineage>
</organism>
<feature type="transmembrane region" description="Helical" evidence="1">
    <location>
        <begin position="9"/>
        <end position="29"/>
    </location>
</feature>
<sequence>MTITTRRLIFWGLVIIFFTITPLIIAYGLGYSFDWQKKTFIETGSFYFASSPTSGTIYINNKASGKTNKYIKRLLPREYEIVIKKDGYQPWEKRLKIESGIVTEARNILLVPQNPKIEIVQKDVAQNFSLSAFTLTKTEKQKIELASTTANTFFKNSPYQLVNDDIFYLKITDYILYKTDLGKIKKQQTSLEPLPVDSYKISVSPDEKSIAALGKTGRLFLLNAGQRIFEEIAASNIKDVQFSPDNKKLFYYSETELVVLYLDKILIQPYKEKGQKETVTRFSEKINSAIWYPEDNEHIIFVVGDTVKLIELDDRGQRNIYDLVKMQKFAKGTWENPQTIYDSKKERLYFINNNTLYSLQIKTGQLW</sequence>